<proteinExistence type="predicted"/>
<comment type="caution">
    <text evidence="1">The sequence shown here is derived from an EMBL/GenBank/DDBJ whole genome shotgun (WGS) entry which is preliminary data.</text>
</comment>
<keyword evidence="2" id="KW-1185">Reference proteome</keyword>
<organism evidence="1 2">
    <name type="scientific">Cirrhinus mrigala</name>
    <name type="common">Mrigala</name>
    <dbReference type="NCBI Taxonomy" id="683832"/>
    <lineage>
        <taxon>Eukaryota</taxon>
        <taxon>Metazoa</taxon>
        <taxon>Chordata</taxon>
        <taxon>Craniata</taxon>
        <taxon>Vertebrata</taxon>
        <taxon>Euteleostomi</taxon>
        <taxon>Actinopterygii</taxon>
        <taxon>Neopterygii</taxon>
        <taxon>Teleostei</taxon>
        <taxon>Ostariophysi</taxon>
        <taxon>Cypriniformes</taxon>
        <taxon>Cyprinidae</taxon>
        <taxon>Labeoninae</taxon>
        <taxon>Labeonini</taxon>
        <taxon>Cirrhinus</taxon>
    </lineage>
</organism>
<reference evidence="1 2" key="1">
    <citation type="submission" date="2024-05" db="EMBL/GenBank/DDBJ databases">
        <title>Genome sequencing and assembly of Indian major carp, Cirrhinus mrigala (Hamilton, 1822).</title>
        <authorList>
            <person name="Mohindra V."/>
            <person name="Chowdhury L.M."/>
            <person name="Lal K."/>
            <person name="Jena J.K."/>
        </authorList>
    </citation>
    <scope>NUCLEOTIDE SEQUENCE [LARGE SCALE GENOMIC DNA]</scope>
    <source>
        <strain evidence="1">CM1030</strain>
        <tissue evidence="1">Blood</tissue>
    </source>
</reference>
<dbReference type="Proteomes" id="UP001529510">
    <property type="component" value="Unassembled WGS sequence"/>
</dbReference>
<accession>A0ABD0NNJ7</accession>
<gene>
    <name evidence="1" type="ORF">M9458_042156</name>
</gene>
<feature type="non-terminal residue" evidence="1">
    <location>
        <position position="1"/>
    </location>
</feature>
<evidence type="ECO:0000313" key="2">
    <source>
        <dbReference type="Proteomes" id="UP001529510"/>
    </source>
</evidence>
<sequence>LKEATQEYQADLLAQMLHRQRIREAEQAEKDYEFQKGLMYQEQYNKKIQDILSRPISGTTAVHPFRRRERPCSNFSAQLA</sequence>
<dbReference type="EMBL" id="JAMKFB020000021">
    <property type="protein sequence ID" value="KAL0162760.1"/>
    <property type="molecule type" value="Genomic_DNA"/>
</dbReference>
<evidence type="ECO:0000313" key="1">
    <source>
        <dbReference type="EMBL" id="KAL0162760.1"/>
    </source>
</evidence>
<name>A0ABD0NNJ7_CIRMR</name>
<dbReference type="AlphaFoldDB" id="A0ABD0NNJ7"/>
<protein>
    <submittedName>
        <fullName evidence="1">Uncharacterized protein</fullName>
    </submittedName>
</protein>